<evidence type="ECO:0000256" key="5">
    <source>
        <dbReference type="ARBA" id="ARBA00023136"/>
    </source>
</evidence>
<evidence type="ECO:0000313" key="7">
    <source>
        <dbReference type="EMBL" id="KKQ69793.1"/>
    </source>
</evidence>
<comment type="subcellular location">
    <subcellularLocation>
        <location evidence="1">Membrane</location>
        <topology evidence="1">Single-pass membrane protein</topology>
    </subcellularLocation>
</comment>
<keyword evidence="3 6" id="KW-0812">Transmembrane</keyword>
<evidence type="ECO:0000256" key="2">
    <source>
        <dbReference type="ARBA" id="ARBA00022481"/>
    </source>
</evidence>
<dbReference type="AlphaFoldDB" id="A0A0G0JQE5"/>
<dbReference type="InterPro" id="IPR000983">
    <property type="entry name" value="Bac_GSPG_pilin"/>
</dbReference>
<dbReference type="Pfam" id="PF07963">
    <property type="entry name" value="N_methyl"/>
    <property type="match status" value="1"/>
</dbReference>
<name>A0A0G0JQE5_9BACT</name>
<reference evidence="7 8" key="1">
    <citation type="journal article" date="2015" name="Nature">
        <title>rRNA introns, odd ribosomes, and small enigmatic genomes across a large radiation of phyla.</title>
        <authorList>
            <person name="Brown C.T."/>
            <person name="Hug L.A."/>
            <person name="Thomas B.C."/>
            <person name="Sharon I."/>
            <person name="Castelle C.J."/>
            <person name="Singh A."/>
            <person name="Wilkins M.J."/>
            <person name="Williams K.H."/>
            <person name="Banfield J.F."/>
        </authorList>
    </citation>
    <scope>NUCLEOTIDE SEQUENCE [LARGE SCALE GENOMIC DNA]</scope>
</reference>
<protein>
    <submittedName>
        <fullName evidence="7">Type II secretion system protein G</fullName>
    </submittedName>
</protein>
<dbReference type="GO" id="GO:0015628">
    <property type="term" value="P:protein secretion by the type II secretion system"/>
    <property type="evidence" value="ECO:0007669"/>
    <property type="project" value="InterPro"/>
</dbReference>
<keyword evidence="2" id="KW-0488">Methylation</keyword>
<dbReference type="PRINTS" id="PR00813">
    <property type="entry name" value="BCTERIALGSPG"/>
</dbReference>
<gene>
    <name evidence="7" type="ORF">US90_C0011G0016</name>
</gene>
<accession>A0A0G0JQE5</accession>
<dbReference type="STRING" id="1618490.US90_C0011G0016"/>
<evidence type="ECO:0000256" key="1">
    <source>
        <dbReference type="ARBA" id="ARBA00004167"/>
    </source>
</evidence>
<proteinExistence type="predicted"/>
<keyword evidence="5 6" id="KW-0472">Membrane</keyword>
<sequence>MKAKNKKGFSLIELIVVMTIIMVISVVGIVTFTGTNEKARDSKRMADLEKIRVALELYKQENGIYPTDAETYLVTEFLQEWPSDPKDYDYVYTQVTSYTYTLDAYLESGGTSVGTSCGGSPAVTCNYRVRNP</sequence>
<evidence type="ECO:0000256" key="6">
    <source>
        <dbReference type="SAM" id="Phobius"/>
    </source>
</evidence>
<keyword evidence="4 6" id="KW-1133">Transmembrane helix</keyword>
<evidence type="ECO:0000256" key="4">
    <source>
        <dbReference type="ARBA" id="ARBA00022989"/>
    </source>
</evidence>
<feature type="transmembrane region" description="Helical" evidence="6">
    <location>
        <begin position="12"/>
        <end position="34"/>
    </location>
</feature>
<evidence type="ECO:0000256" key="3">
    <source>
        <dbReference type="ARBA" id="ARBA00022692"/>
    </source>
</evidence>
<dbReference type="Proteomes" id="UP000034406">
    <property type="component" value="Unassembled WGS sequence"/>
</dbReference>
<dbReference type="Gene3D" id="3.30.700.10">
    <property type="entry name" value="Glycoprotein, Type 4 Pilin"/>
    <property type="match status" value="1"/>
</dbReference>
<dbReference type="PANTHER" id="PTHR30093">
    <property type="entry name" value="GENERAL SECRETION PATHWAY PROTEIN G"/>
    <property type="match status" value="1"/>
</dbReference>
<evidence type="ECO:0000313" key="8">
    <source>
        <dbReference type="Proteomes" id="UP000034406"/>
    </source>
</evidence>
<dbReference type="GO" id="GO:0015627">
    <property type="term" value="C:type II protein secretion system complex"/>
    <property type="evidence" value="ECO:0007669"/>
    <property type="project" value="InterPro"/>
</dbReference>
<organism evidence="7 8">
    <name type="scientific">Candidatus Shapirobacteria bacterium GW2011_GWE2_38_30</name>
    <dbReference type="NCBI Taxonomy" id="1618490"/>
    <lineage>
        <taxon>Bacteria</taxon>
        <taxon>Candidatus Shapironibacteriota</taxon>
    </lineage>
</organism>
<dbReference type="PROSITE" id="PS00409">
    <property type="entry name" value="PROKAR_NTER_METHYL"/>
    <property type="match status" value="1"/>
</dbReference>
<dbReference type="InterPro" id="IPR012902">
    <property type="entry name" value="N_methyl_site"/>
</dbReference>
<dbReference type="PANTHER" id="PTHR30093:SF44">
    <property type="entry name" value="TYPE II SECRETION SYSTEM CORE PROTEIN G"/>
    <property type="match status" value="1"/>
</dbReference>
<dbReference type="EMBL" id="LBUT01000011">
    <property type="protein sequence ID" value="KKQ69793.1"/>
    <property type="molecule type" value="Genomic_DNA"/>
</dbReference>
<comment type="caution">
    <text evidence="7">The sequence shown here is derived from an EMBL/GenBank/DDBJ whole genome shotgun (WGS) entry which is preliminary data.</text>
</comment>
<dbReference type="SUPFAM" id="SSF54523">
    <property type="entry name" value="Pili subunits"/>
    <property type="match status" value="1"/>
</dbReference>
<dbReference type="GO" id="GO:0016020">
    <property type="term" value="C:membrane"/>
    <property type="evidence" value="ECO:0007669"/>
    <property type="project" value="UniProtKB-SubCell"/>
</dbReference>
<dbReference type="InterPro" id="IPR045584">
    <property type="entry name" value="Pilin-like"/>
</dbReference>